<proteinExistence type="predicted"/>
<organism evidence="1 2">
    <name type="scientific">Colocasia esculenta</name>
    <name type="common">Wild taro</name>
    <name type="synonym">Arum esculentum</name>
    <dbReference type="NCBI Taxonomy" id="4460"/>
    <lineage>
        <taxon>Eukaryota</taxon>
        <taxon>Viridiplantae</taxon>
        <taxon>Streptophyta</taxon>
        <taxon>Embryophyta</taxon>
        <taxon>Tracheophyta</taxon>
        <taxon>Spermatophyta</taxon>
        <taxon>Magnoliopsida</taxon>
        <taxon>Liliopsida</taxon>
        <taxon>Araceae</taxon>
        <taxon>Aroideae</taxon>
        <taxon>Colocasieae</taxon>
        <taxon>Colocasia</taxon>
    </lineage>
</organism>
<dbReference type="AlphaFoldDB" id="A0A843VJI0"/>
<dbReference type="Proteomes" id="UP000652761">
    <property type="component" value="Unassembled WGS sequence"/>
</dbReference>
<sequence>MVQWSTSGLPAGDEMAELKNLGPKSGSKVYFHSPGSVQVWMQWLAGCYVK</sequence>
<evidence type="ECO:0000313" key="1">
    <source>
        <dbReference type="EMBL" id="MQL99002.1"/>
    </source>
</evidence>
<reference evidence="1" key="1">
    <citation type="submission" date="2017-07" db="EMBL/GenBank/DDBJ databases">
        <title>Taro Niue Genome Assembly and Annotation.</title>
        <authorList>
            <person name="Atibalentja N."/>
            <person name="Keating K."/>
            <person name="Fields C.J."/>
        </authorList>
    </citation>
    <scope>NUCLEOTIDE SEQUENCE</scope>
    <source>
        <strain evidence="1">Niue_2</strain>
        <tissue evidence="1">Leaf</tissue>
    </source>
</reference>
<evidence type="ECO:0000313" key="2">
    <source>
        <dbReference type="Proteomes" id="UP000652761"/>
    </source>
</evidence>
<name>A0A843VJI0_COLES</name>
<protein>
    <submittedName>
        <fullName evidence="1">Uncharacterized protein</fullName>
    </submittedName>
</protein>
<gene>
    <name evidence="1" type="ORF">Taro_031708</name>
</gene>
<dbReference type="EMBL" id="NMUH01002279">
    <property type="protein sequence ID" value="MQL99002.1"/>
    <property type="molecule type" value="Genomic_DNA"/>
</dbReference>
<comment type="caution">
    <text evidence="1">The sequence shown here is derived from an EMBL/GenBank/DDBJ whole genome shotgun (WGS) entry which is preliminary data.</text>
</comment>
<accession>A0A843VJI0</accession>
<keyword evidence="2" id="KW-1185">Reference proteome</keyword>